<evidence type="ECO:0000259" key="7">
    <source>
        <dbReference type="Pfam" id="PF08028"/>
    </source>
</evidence>
<dbReference type="InterPro" id="IPR009100">
    <property type="entry name" value="AcylCoA_DH/oxidase_NM_dom_sf"/>
</dbReference>
<evidence type="ECO:0000256" key="2">
    <source>
        <dbReference type="ARBA" id="ARBA00022630"/>
    </source>
</evidence>
<dbReference type="EMBL" id="CASHTH010001700">
    <property type="protein sequence ID" value="CAI8018652.1"/>
    <property type="molecule type" value="Genomic_DNA"/>
</dbReference>
<dbReference type="GO" id="GO:0003995">
    <property type="term" value="F:acyl-CoA dehydrogenase activity"/>
    <property type="evidence" value="ECO:0007669"/>
    <property type="project" value="TreeGrafter"/>
</dbReference>
<comment type="similarity">
    <text evidence="5">Belongs to the HpaH/HsaA monooxygenase family.</text>
</comment>
<evidence type="ECO:0000313" key="8">
    <source>
        <dbReference type="EMBL" id="CAI8018652.1"/>
    </source>
</evidence>
<keyword evidence="4" id="KW-0560">Oxidoreductase</keyword>
<evidence type="ECO:0000256" key="4">
    <source>
        <dbReference type="ARBA" id="ARBA00023002"/>
    </source>
</evidence>
<dbReference type="GO" id="GO:0005737">
    <property type="term" value="C:cytoplasm"/>
    <property type="evidence" value="ECO:0007669"/>
    <property type="project" value="TreeGrafter"/>
</dbReference>
<evidence type="ECO:0000259" key="6">
    <source>
        <dbReference type="Pfam" id="PF02771"/>
    </source>
</evidence>
<dbReference type="InterPro" id="IPR037069">
    <property type="entry name" value="AcylCoA_DH/ox_N_sf"/>
</dbReference>
<keyword evidence="9" id="KW-1185">Reference proteome</keyword>
<dbReference type="SUPFAM" id="SSF47203">
    <property type="entry name" value="Acyl-CoA dehydrogenase C-terminal domain-like"/>
    <property type="match status" value="1"/>
</dbReference>
<dbReference type="Pfam" id="PF08028">
    <property type="entry name" value="Acyl-CoA_dh_2"/>
    <property type="match status" value="1"/>
</dbReference>
<comment type="cofactor">
    <cofactor evidence="1">
        <name>FAD</name>
        <dbReference type="ChEBI" id="CHEBI:57692"/>
    </cofactor>
</comment>
<name>A0AA35RWS0_GEOBA</name>
<dbReference type="GO" id="GO:0033539">
    <property type="term" value="P:fatty acid beta-oxidation using acyl-CoA dehydrogenase"/>
    <property type="evidence" value="ECO:0007669"/>
    <property type="project" value="TreeGrafter"/>
</dbReference>
<dbReference type="PANTHER" id="PTHR48083">
    <property type="entry name" value="MEDIUM-CHAIN SPECIFIC ACYL-COA DEHYDROGENASE, MITOCHONDRIAL-RELATED"/>
    <property type="match status" value="1"/>
</dbReference>
<feature type="domain" description="Acyl-CoA dehydrogenase/oxidase N-terminal" evidence="6">
    <location>
        <begin position="1"/>
        <end position="56"/>
    </location>
</feature>
<dbReference type="InterPro" id="IPR046373">
    <property type="entry name" value="Acyl-CoA_Oxase/DH_mid-dom_sf"/>
</dbReference>
<dbReference type="Pfam" id="PF02771">
    <property type="entry name" value="Acyl-CoA_dh_N"/>
    <property type="match status" value="1"/>
</dbReference>
<dbReference type="PANTHER" id="PTHR48083:SF5">
    <property type="entry name" value="NRGC PROTEIN"/>
    <property type="match status" value="1"/>
</dbReference>
<dbReference type="InterPro" id="IPR036250">
    <property type="entry name" value="AcylCo_DH-like_C"/>
</dbReference>
<evidence type="ECO:0000256" key="5">
    <source>
        <dbReference type="ARBA" id="ARBA00049661"/>
    </source>
</evidence>
<reference evidence="8" key="1">
    <citation type="submission" date="2023-03" db="EMBL/GenBank/DDBJ databases">
        <authorList>
            <person name="Steffen K."/>
            <person name="Cardenas P."/>
        </authorList>
    </citation>
    <scope>NUCLEOTIDE SEQUENCE</scope>
</reference>
<dbReference type="InterPro" id="IPR050741">
    <property type="entry name" value="Acyl-CoA_dehydrogenase"/>
</dbReference>
<keyword evidence="2" id="KW-0285">Flavoprotein</keyword>
<protein>
    <submittedName>
        <fullName evidence="8">Flavin-dependent monooxygenase, oxygenase subunit HsaA</fullName>
    </submittedName>
</protein>
<dbReference type="AlphaFoldDB" id="A0AA35RWS0"/>
<comment type="caution">
    <text evidence="8">The sequence shown here is derived from an EMBL/GenBank/DDBJ whole genome shotgun (WGS) entry which is preliminary data.</text>
</comment>
<keyword evidence="3" id="KW-0274">FAD</keyword>
<dbReference type="InterPro" id="IPR013107">
    <property type="entry name" value="Acyl-CoA_DH_C"/>
</dbReference>
<sequence>MDRERRIPADLAESVEKAGVYQLFLPARMGGPQLDPMTAYRVIEEVSRVEASVGWCGLLSNGGAVFAGNFTPKAAETMFGCPPDFRCAGSFRALGESRPVPGGYRVSGRWDYASGISNANWLFVNSRVVDEAGPRLNEAGRPDTVMLFTPIETAAVYDTWQVVGLCGTGSNDFELDGIFVPAERSFRLYDPPLERGFLYSPRTMLIAIWVLVSAVALGTARGAMDAFKELATGSGTTISTTLLRDRPQVQSKVGEAEAIISGARAHVLDTVGRAWESYTEDMPLPSPDLTQARLAITRSIHEAARAVDILFHAAGTNAIHRRNGLERRWRDVHVVVQHGAGLLSNYEFGGQALMGLRPSDAGW</sequence>
<feature type="domain" description="Acyl-CoA dehydrogenase C-terminal" evidence="7">
    <location>
        <begin position="212"/>
        <end position="338"/>
    </location>
</feature>
<dbReference type="Gene3D" id="1.20.140.10">
    <property type="entry name" value="Butyryl-CoA Dehydrogenase, subunit A, domain 3"/>
    <property type="match status" value="1"/>
</dbReference>
<evidence type="ECO:0000256" key="3">
    <source>
        <dbReference type="ARBA" id="ARBA00022827"/>
    </source>
</evidence>
<organism evidence="8 9">
    <name type="scientific">Geodia barretti</name>
    <name type="common">Barrett's horny sponge</name>
    <dbReference type="NCBI Taxonomy" id="519541"/>
    <lineage>
        <taxon>Eukaryota</taxon>
        <taxon>Metazoa</taxon>
        <taxon>Porifera</taxon>
        <taxon>Demospongiae</taxon>
        <taxon>Heteroscleromorpha</taxon>
        <taxon>Tetractinellida</taxon>
        <taxon>Astrophorina</taxon>
        <taxon>Geodiidae</taxon>
        <taxon>Geodia</taxon>
    </lineage>
</organism>
<dbReference type="Proteomes" id="UP001174909">
    <property type="component" value="Unassembled WGS sequence"/>
</dbReference>
<evidence type="ECO:0000256" key="1">
    <source>
        <dbReference type="ARBA" id="ARBA00001974"/>
    </source>
</evidence>
<dbReference type="GO" id="GO:0004497">
    <property type="term" value="F:monooxygenase activity"/>
    <property type="evidence" value="ECO:0007669"/>
    <property type="project" value="UniProtKB-KW"/>
</dbReference>
<dbReference type="SUPFAM" id="SSF56645">
    <property type="entry name" value="Acyl-CoA dehydrogenase NM domain-like"/>
    <property type="match status" value="1"/>
</dbReference>
<dbReference type="PIRSF" id="PIRSF016578">
    <property type="entry name" value="HsaA"/>
    <property type="match status" value="1"/>
</dbReference>
<dbReference type="InterPro" id="IPR013786">
    <property type="entry name" value="AcylCoA_DH/ox_N"/>
</dbReference>
<proteinExistence type="inferred from homology"/>
<evidence type="ECO:0000313" key="9">
    <source>
        <dbReference type="Proteomes" id="UP001174909"/>
    </source>
</evidence>
<dbReference type="Gene3D" id="2.40.110.10">
    <property type="entry name" value="Butyryl-CoA Dehydrogenase, subunit A, domain 2"/>
    <property type="match status" value="1"/>
</dbReference>
<dbReference type="GO" id="GO:0050660">
    <property type="term" value="F:flavin adenine dinucleotide binding"/>
    <property type="evidence" value="ECO:0007669"/>
    <property type="project" value="InterPro"/>
</dbReference>
<accession>A0AA35RWS0</accession>
<keyword evidence="8" id="KW-0503">Monooxygenase</keyword>
<dbReference type="Gene3D" id="1.10.540.10">
    <property type="entry name" value="Acyl-CoA dehydrogenase/oxidase, N-terminal domain"/>
    <property type="match status" value="1"/>
</dbReference>
<gene>
    <name evidence="8" type="ORF">GBAR_LOCUS11296</name>
</gene>